<keyword evidence="2" id="KW-0472">Membrane</keyword>
<feature type="transmembrane region" description="Helical" evidence="2">
    <location>
        <begin position="247"/>
        <end position="267"/>
    </location>
</feature>
<organism evidence="4 5">
    <name type="scientific">Mucilaginibacter roseus</name>
    <dbReference type="NCBI Taxonomy" id="1528868"/>
    <lineage>
        <taxon>Bacteria</taxon>
        <taxon>Pseudomonadati</taxon>
        <taxon>Bacteroidota</taxon>
        <taxon>Sphingobacteriia</taxon>
        <taxon>Sphingobacteriales</taxon>
        <taxon>Sphingobacteriaceae</taxon>
        <taxon>Mucilaginibacter</taxon>
    </lineage>
</organism>
<feature type="coiled-coil region" evidence="1">
    <location>
        <begin position="274"/>
        <end position="301"/>
    </location>
</feature>
<feature type="transmembrane region" description="Helical" evidence="2">
    <location>
        <begin position="53"/>
        <end position="77"/>
    </location>
</feature>
<keyword evidence="5" id="KW-1185">Reference proteome</keyword>
<sequence length="489" mass="55517">MLKSLQTKLKTETLIELLLVALVILATFIVHLFDAADIVKINRLNGIPTTYGFLLAPAAFKYAVTFVCYLLLCAYVAPEFKKPEGQSARPAVLVYALIAVSLLLNLISIYFGALLALRLWIILFTRTNRSATNALNYESGLLTASWIFLTVASVFVDINTVIRVFILLVIPACIIVYLYAMYRILPRNQHKKWLFLNYFIRIMPCIALSTLVTILTVAQLKEHNYPYSLNEAFRLDLLNFKVQGNDIEALLVICLLTHLLFVIPFAWSNFKSRNRKLDQQINELKTELGQTDANLNFLKSQINPHFLFNALNTLYGTALQENAERTGEGIQKLGDMMRLMLQENMKDKIALTMDIDYLNNYILLQKLRTATSANVVIEAEISNDNPDLLIAPMLLIPFVENAFKHGISLINPSFIKMKLVTSGNTLYFDVHNSIHLKSDNDPEKGQSGIGLENVKQRLNLLYNNKHELIIRETAKDFFVHLTLQLEDAV</sequence>
<accession>A0ABS8U597</accession>
<evidence type="ECO:0000313" key="4">
    <source>
        <dbReference type="EMBL" id="MCD8741213.1"/>
    </source>
</evidence>
<dbReference type="GO" id="GO:0016301">
    <property type="term" value="F:kinase activity"/>
    <property type="evidence" value="ECO:0007669"/>
    <property type="project" value="UniProtKB-KW"/>
</dbReference>
<feature type="transmembrane region" description="Helical" evidence="2">
    <location>
        <begin position="14"/>
        <end position="33"/>
    </location>
</feature>
<evidence type="ECO:0000256" key="2">
    <source>
        <dbReference type="SAM" id="Phobius"/>
    </source>
</evidence>
<evidence type="ECO:0000259" key="3">
    <source>
        <dbReference type="Pfam" id="PF06580"/>
    </source>
</evidence>
<dbReference type="Proteomes" id="UP001199919">
    <property type="component" value="Unassembled WGS sequence"/>
</dbReference>
<name>A0ABS8U597_9SPHI</name>
<gene>
    <name evidence="4" type="ORF">LT679_11415</name>
</gene>
<reference evidence="4 5" key="1">
    <citation type="submission" date="2021-12" db="EMBL/GenBank/DDBJ databases">
        <title>Mucilaginibacter roseus genome.</title>
        <authorList>
            <person name="Ferreira J.R."/>
            <person name="Newman J.D."/>
        </authorList>
    </citation>
    <scope>NUCLEOTIDE SEQUENCE [LARGE SCALE GENOMIC DNA]</scope>
    <source>
        <strain evidence="4 5">LMG 28454</strain>
    </source>
</reference>
<dbReference type="InterPro" id="IPR010559">
    <property type="entry name" value="Sig_transdc_His_kin_internal"/>
</dbReference>
<proteinExistence type="predicted"/>
<comment type="caution">
    <text evidence="4">The sequence shown here is derived from an EMBL/GenBank/DDBJ whole genome shotgun (WGS) entry which is preliminary data.</text>
</comment>
<feature type="transmembrane region" description="Helical" evidence="2">
    <location>
        <begin position="92"/>
        <end position="123"/>
    </location>
</feature>
<keyword evidence="2" id="KW-1133">Transmembrane helix</keyword>
<keyword evidence="1" id="KW-0175">Coiled coil</keyword>
<feature type="transmembrane region" description="Helical" evidence="2">
    <location>
        <begin position="194"/>
        <end position="218"/>
    </location>
</feature>
<evidence type="ECO:0000313" key="5">
    <source>
        <dbReference type="Proteomes" id="UP001199919"/>
    </source>
</evidence>
<dbReference type="EMBL" id="JAJPWV010000003">
    <property type="protein sequence ID" value="MCD8741213.1"/>
    <property type="molecule type" value="Genomic_DNA"/>
</dbReference>
<dbReference type="InterPro" id="IPR036890">
    <property type="entry name" value="HATPase_C_sf"/>
</dbReference>
<dbReference type="Gene3D" id="3.30.565.10">
    <property type="entry name" value="Histidine kinase-like ATPase, C-terminal domain"/>
    <property type="match status" value="1"/>
</dbReference>
<protein>
    <submittedName>
        <fullName evidence="4">Histidine kinase</fullName>
    </submittedName>
</protein>
<dbReference type="InterPro" id="IPR050640">
    <property type="entry name" value="Bact_2-comp_sensor_kinase"/>
</dbReference>
<dbReference type="PANTHER" id="PTHR34220:SF7">
    <property type="entry name" value="SENSOR HISTIDINE KINASE YPDA"/>
    <property type="match status" value="1"/>
</dbReference>
<feature type="transmembrane region" description="Helical" evidence="2">
    <location>
        <begin position="162"/>
        <end position="182"/>
    </location>
</feature>
<feature type="domain" description="Signal transduction histidine kinase internal region" evidence="3">
    <location>
        <begin position="293"/>
        <end position="370"/>
    </location>
</feature>
<keyword evidence="4" id="KW-0808">Transferase</keyword>
<feature type="transmembrane region" description="Helical" evidence="2">
    <location>
        <begin position="135"/>
        <end position="156"/>
    </location>
</feature>
<dbReference type="PANTHER" id="PTHR34220">
    <property type="entry name" value="SENSOR HISTIDINE KINASE YPDA"/>
    <property type="match status" value="1"/>
</dbReference>
<evidence type="ECO:0000256" key="1">
    <source>
        <dbReference type="SAM" id="Coils"/>
    </source>
</evidence>
<dbReference type="RefSeq" id="WP_232177714.1">
    <property type="nucleotide sequence ID" value="NZ_JAJPWV010000003.1"/>
</dbReference>
<keyword evidence="4" id="KW-0418">Kinase</keyword>
<keyword evidence="2" id="KW-0812">Transmembrane</keyword>
<dbReference type="Pfam" id="PF06580">
    <property type="entry name" value="His_kinase"/>
    <property type="match status" value="1"/>
</dbReference>